<sequence length="46" mass="5425">MKKLLSTSPLALEKQVFEAIQWFVDLLVQLLKKMKVVSFIGWYILK</sequence>
<keyword evidence="2" id="KW-1185">Reference proteome</keyword>
<reference evidence="1 2" key="1">
    <citation type="submission" date="2020-03" db="EMBL/GenBank/DDBJ databases">
        <title>Cyclobacterium plantarum sp. nov., a marine bacterium isolated from a coastal-marine wetland.</title>
        <authorList>
            <person name="Sanchez-Porro C."/>
            <person name="Ventosa A."/>
            <person name="Amoozegar M."/>
        </authorList>
    </citation>
    <scope>NUCLEOTIDE SEQUENCE [LARGE SCALE GENOMIC DNA]</scope>
    <source>
        <strain evidence="1 2">GBPx2</strain>
    </source>
</reference>
<evidence type="ECO:0000313" key="2">
    <source>
        <dbReference type="Proteomes" id="UP000649799"/>
    </source>
</evidence>
<dbReference type="Proteomes" id="UP000649799">
    <property type="component" value="Unassembled WGS sequence"/>
</dbReference>
<gene>
    <name evidence="1" type="ORF">G9Q97_01900</name>
</gene>
<organism evidence="1 2">
    <name type="scientific">Cyclobacterium plantarum</name>
    <dbReference type="NCBI Taxonomy" id="2716263"/>
    <lineage>
        <taxon>Bacteria</taxon>
        <taxon>Pseudomonadati</taxon>
        <taxon>Bacteroidota</taxon>
        <taxon>Cytophagia</taxon>
        <taxon>Cytophagales</taxon>
        <taxon>Cyclobacteriaceae</taxon>
        <taxon>Cyclobacterium</taxon>
    </lineage>
</organism>
<name>A0ABX0H528_9BACT</name>
<accession>A0ABX0H528</accession>
<evidence type="ECO:0000313" key="1">
    <source>
        <dbReference type="EMBL" id="NHE55562.1"/>
    </source>
</evidence>
<dbReference type="EMBL" id="JAANYN010000001">
    <property type="protein sequence ID" value="NHE55562.1"/>
    <property type="molecule type" value="Genomic_DNA"/>
</dbReference>
<proteinExistence type="predicted"/>
<protein>
    <submittedName>
        <fullName evidence="1">Uncharacterized protein</fullName>
    </submittedName>
</protein>
<dbReference type="RefSeq" id="WP_166142565.1">
    <property type="nucleotide sequence ID" value="NZ_JAANYN010000001.1"/>
</dbReference>
<comment type="caution">
    <text evidence="1">The sequence shown here is derived from an EMBL/GenBank/DDBJ whole genome shotgun (WGS) entry which is preliminary data.</text>
</comment>